<evidence type="ECO:0000313" key="2">
    <source>
        <dbReference type="Proteomes" id="UP001160390"/>
    </source>
</evidence>
<sequence length="143" mass="15619">MESYPFDFTRIGINLGIRAAATTDLTGYSEHVSLMAGSDRSLVVPRLGVCFLKPRTPSKCKWPTRAAAPMVQSTCMMLQPGDDSGNGNLLKCFSFAMIMREVHGGLTVTGPLTISIPCPESIPIHRIHASKLLTADRLEKERD</sequence>
<proteinExistence type="predicted"/>
<comment type="caution">
    <text evidence="1">The sequence shown here is derived from an EMBL/GenBank/DDBJ whole genome shotgun (WGS) entry which is preliminary data.</text>
</comment>
<dbReference type="AlphaFoldDB" id="A0AA35Q2Q9"/>
<keyword evidence="2" id="KW-1185">Reference proteome</keyword>
<accession>A0AA35Q2Q9</accession>
<dbReference type="Proteomes" id="UP001160390">
    <property type="component" value="Unassembled WGS sequence"/>
</dbReference>
<name>A0AA35Q2Q9_9HYPO</name>
<protein>
    <submittedName>
        <fullName evidence="1">Uncharacterized protein</fullName>
    </submittedName>
</protein>
<dbReference type="EMBL" id="CABFNP030001245">
    <property type="protein sequence ID" value="CAI6093708.1"/>
    <property type="molecule type" value="Genomic_DNA"/>
</dbReference>
<evidence type="ECO:0000313" key="1">
    <source>
        <dbReference type="EMBL" id="CAI6093708.1"/>
    </source>
</evidence>
<organism evidence="1 2">
    <name type="scientific">Clonostachys chloroleuca</name>
    <dbReference type="NCBI Taxonomy" id="1926264"/>
    <lineage>
        <taxon>Eukaryota</taxon>
        <taxon>Fungi</taxon>
        <taxon>Dikarya</taxon>
        <taxon>Ascomycota</taxon>
        <taxon>Pezizomycotina</taxon>
        <taxon>Sordariomycetes</taxon>
        <taxon>Hypocreomycetidae</taxon>
        <taxon>Hypocreales</taxon>
        <taxon>Bionectriaceae</taxon>
        <taxon>Clonostachys</taxon>
    </lineage>
</organism>
<gene>
    <name evidence="1" type="ORF">CCHLO57077_00000762</name>
</gene>
<reference evidence="1" key="1">
    <citation type="submission" date="2023-01" db="EMBL/GenBank/DDBJ databases">
        <authorList>
            <person name="Piombo E."/>
        </authorList>
    </citation>
    <scope>NUCLEOTIDE SEQUENCE</scope>
</reference>